<accession>A0ABM7KUI7</accession>
<dbReference type="InterPro" id="IPR019919">
    <property type="entry name" value="Lucif-like_OxRdtase_MSMEG_2256"/>
</dbReference>
<dbReference type="Pfam" id="PF00296">
    <property type="entry name" value="Bac_luciferase"/>
    <property type="match status" value="1"/>
</dbReference>
<dbReference type="RefSeq" id="WP_083130799.1">
    <property type="nucleotide sequence ID" value="NZ_AP022607.1"/>
</dbReference>
<evidence type="ECO:0000313" key="2">
    <source>
        <dbReference type="EMBL" id="BBZ14892.1"/>
    </source>
</evidence>
<dbReference type="InterPro" id="IPR036661">
    <property type="entry name" value="Luciferase-like_sf"/>
</dbReference>
<evidence type="ECO:0000313" key="3">
    <source>
        <dbReference type="Proteomes" id="UP000467379"/>
    </source>
</evidence>
<dbReference type="InterPro" id="IPR011251">
    <property type="entry name" value="Luciferase-like_dom"/>
</dbReference>
<organism evidence="2 3">
    <name type="scientific">Mycobacterium branderi</name>
    <dbReference type="NCBI Taxonomy" id="43348"/>
    <lineage>
        <taxon>Bacteria</taxon>
        <taxon>Bacillati</taxon>
        <taxon>Actinomycetota</taxon>
        <taxon>Actinomycetes</taxon>
        <taxon>Mycobacteriales</taxon>
        <taxon>Mycobacteriaceae</taxon>
        <taxon>Mycobacterium</taxon>
    </lineage>
</organism>
<reference evidence="2 3" key="1">
    <citation type="journal article" date="2019" name="Emerg. Microbes Infect.">
        <title>Comprehensive subspecies identification of 175 nontuberculous mycobacteria species based on 7547 genomic profiles.</title>
        <authorList>
            <person name="Matsumoto Y."/>
            <person name="Kinjo T."/>
            <person name="Motooka D."/>
            <person name="Nabeya D."/>
            <person name="Jung N."/>
            <person name="Uechi K."/>
            <person name="Horii T."/>
            <person name="Iida T."/>
            <person name="Fujita J."/>
            <person name="Nakamura S."/>
        </authorList>
    </citation>
    <scope>NUCLEOTIDE SEQUENCE [LARGE SCALE GENOMIC DNA]</scope>
    <source>
        <strain evidence="2 3">JCM 12687</strain>
        <plasmid evidence="2">pJCM12687</plasmid>
    </source>
</reference>
<keyword evidence="3" id="KW-1185">Reference proteome</keyword>
<dbReference type="PANTHER" id="PTHR43244:SF2">
    <property type="entry name" value="CONSERVED HYPOTHETICAL ALANINE AND PROLINE-RICH PROTEIN"/>
    <property type="match status" value="1"/>
</dbReference>
<dbReference type="SUPFAM" id="SSF51679">
    <property type="entry name" value="Bacterial luciferase-like"/>
    <property type="match status" value="1"/>
</dbReference>
<keyword evidence="2" id="KW-0614">Plasmid</keyword>
<protein>
    <submittedName>
        <fullName evidence="2">LLM class F420-dependent oxidoreductase</fullName>
    </submittedName>
</protein>
<evidence type="ECO:0000259" key="1">
    <source>
        <dbReference type="Pfam" id="PF00296"/>
    </source>
</evidence>
<dbReference type="CDD" id="cd01097">
    <property type="entry name" value="Tetrahydromethanopterin_reductase"/>
    <property type="match status" value="1"/>
</dbReference>
<geneLocation type="plasmid" evidence="2 3">
    <name>pJCM12687</name>
</geneLocation>
<dbReference type="Proteomes" id="UP000467379">
    <property type="component" value="Plasmid pJCM12687"/>
</dbReference>
<dbReference type="Gene3D" id="3.20.20.30">
    <property type="entry name" value="Luciferase-like domain"/>
    <property type="match status" value="1"/>
</dbReference>
<dbReference type="PANTHER" id="PTHR43244">
    <property type="match status" value="1"/>
</dbReference>
<name>A0ABM7KUI7_9MYCO</name>
<gene>
    <name evidence="2" type="ORF">MBRA_50870</name>
</gene>
<dbReference type="InterPro" id="IPR050564">
    <property type="entry name" value="F420-G6PD/mer"/>
</dbReference>
<dbReference type="NCBIfam" id="TIGR03617">
    <property type="entry name" value="F420_MSMEG_2256"/>
    <property type="match status" value="1"/>
</dbReference>
<feature type="domain" description="Luciferase-like" evidence="1">
    <location>
        <begin position="14"/>
        <end position="316"/>
    </location>
</feature>
<sequence>MRIDAKLTWADGGKQSLTGFAEGARTAESDGYHGLWSAESAHDPFLPLIAAAHVTSTLQLGTAIAVAFARNPMSLAYTAHDLQTLSEGRFLLGLGSQVRPHIERRFGMPWSRPAARMREFIEAMRAIWTAWATGEPLRFRGDFYSHTLMTPFFAPPPSPFGPPAVYLAAVGEQMTEVAGAACDGLLPHPFTTARYLRERTLPAVQRGLASSGRSAENFSISLSGLVVSGRTEEEMAQAMHGVKQQIAFYASTPAYYPVLELHGWGDLGHQLTALSRSDSPDRWTRMGGVIDDDIVAAFAVVAEPDRLGHAIAERYGDIADRFNFYAPYEHDPGLWMPAIDYLSDRERTRP</sequence>
<proteinExistence type="predicted"/>
<dbReference type="EMBL" id="AP022607">
    <property type="protein sequence ID" value="BBZ14892.1"/>
    <property type="molecule type" value="Genomic_DNA"/>
</dbReference>